<proteinExistence type="predicted"/>
<organism evidence="1 2">
    <name type="scientific">Protopolystoma xenopodis</name>
    <dbReference type="NCBI Taxonomy" id="117903"/>
    <lineage>
        <taxon>Eukaryota</taxon>
        <taxon>Metazoa</taxon>
        <taxon>Spiralia</taxon>
        <taxon>Lophotrochozoa</taxon>
        <taxon>Platyhelminthes</taxon>
        <taxon>Monogenea</taxon>
        <taxon>Polyopisthocotylea</taxon>
        <taxon>Polystomatidea</taxon>
        <taxon>Polystomatidae</taxon>
        <taxon>Protopolystoma</taxon>
    </lineage>
</organism>
<name>A0A3S5B258_9PLAT</name>
<accession>A0A3S5B258</accession>
<gene>
    <name evidence="1" type="ORF">PXEA_LOCUS37112</name>
</gene>
<comment type="caution">
    <text evidence="1">The sequence shown here is derived from an EMBL/GenBank/DDBJ whole genome shotgun (WGS) entry which is preliminary data.</text>
</comment>
<keyword evidence="2" id="KW-1185">Reference proteome</keyword>
<dbReference type="AlphaFoldDB" id="A0A3S5B258"/>
<dbReference type="EMBL" id="CAAALY010283938">
    <property type="protein sequence ID" value="VEL43672.1"/>
    <property type="molecule type" value="Genomic_DNA"/>
</dbReference>
<evidence type="ECO:0000313" key="1">
    <source>
        <dbReference type="EMBL" id="VEL43672.1"/>
    </source>
</evidence>
<protein>
    <submittedName>
        <fullName evidence="1">Uncharacterized protein</fullName>
    </submittedName>
</protein>
<dbReference type="Proteomes" id="UP000784294">
    <property type="component" value="Unassembled WGS sequence"/>
</dbReference>
<reference evidence="1" key="1">
    <citation type="submission" date="2018-11" db="EMBL/GenBank/DDBJ databases">
        <authorList>
            <consortium name="Pathogen Informatics"/>
        </authorList>
    </citation>
    <scope>NUCLEOTIDE SEQUENCE</scope>
</reference>
<sequence length="47" mass="5464">MERRNQDYSEIIRKMTFEKPISALPQQGSSVSNVLEDSGHWGIFDHE</sequence>
<evidence type="ECO:0000313" key="2">
    <source>
        <dbReference type="Proteomes" id="UP000784294"/>
    </source>
</evidence>